<protein>
    <recommendedName>
        <fullName evidence="3">D-sorbitol dehydrogenase-like protein</fullName>
    </recommendedName>
</protein>
<evidence type="ECO:0000313" key="1">
    <source>
        <dbReference type="EMBL" id="MBB5192723.1"/>
    </source>
</evidence>
<dbReference type="EMBL" id="JACHHN010000008">
    <property type="protein sequence ID" value="MBB5192723.1"/>
    <property type="molecule type" value="Genomic_DNA"/>
</dbReference>
<name>A0A840RKI6_9NEIS</name>
<evidence type="ECO:0008006" key="3">
    <source>
        <dbReference type="Google" id="ProtNLM"/>
    </source>
</evidence>
<reference evidence="1 2" key="1">
    <citation type="submission" date="2020-08" db="EMBL/GenBank/DDBJ databases">
        <title>Genomic Encyclopedia of Type Strains, Phase IV (KMG-IV): sequencing the most valuable type-strain genomes for metagenomic binning, comparative biology and taxonomic classification.</title>
        <authorList>
            <person name="Goeker M."/>
        </authorList>
    </citation>
    <scope>NUCLEOTIDE SEQUENCE [LARGE SCALE GENOMIC DNA]</scope>
    <source>
        <strain evidence="1 2">DSM 18233</strain>
    </source>
</reference>
<dbReference type="PROSITE" id="PS51318">
    <property type="entry name" value="TAT"/>
    <property type="match status" value="1"/>
</dbReference>
<keyword evidence="2" id="KW-1185">Reference proteome</keyword>
<dbReference type="Pfam" id="PF12318">
    <property type="entry name" value="FAD-SLDH"/>
    <property type="match status" value="1"/>
</dbReference>
<gene>
    <name evidence="1" type="ORF">HNQ50_003477</name>
</gene>
<dbReference type="InterPro" id="IPR006311">
    <property type="entry name" value="TAT_signal"/>
</dbReference>
<proteinExistence type="predicted"/>
<dbReference type="Proteomes" id="UP000543030">
    <property type="component" value="Unassembled WGS sequence"/>
</dbReference>
<dbReference type="InterPro" id="IPR024651">
    <property type="entry name" value="FAD-SLDH_ssu"/>
</dbReference>
<comment type="caution">
    <text evidence="1">The sequence shown here is derived from an EMBL/GenBank/DDBJ whole genome shotgun (WGS) entry which is preliminary data.</text>
</comment>
<sequence>MNDRDSPIHADALLPQPTRRRLLLASGLLLGTLAVSGRLVSVVFADTPAQDSQFLQLSQLLTGRAQLDTAVAHRFYSALSTKDNQLDSKLRQIAGEAQTNSLTNAEELLTALDANQPELAKTARNIIAAWYSGVVGDGPDAIVITYASALMFDLVKDATMPPSYCQAAPLYWSAKPPLN</sequence>
<evidence type="ECO:0000313" key="2">
    <source>
        <dbReference type="Proteomes" id="UP000543030"/>
    </source>
</evidence>
<organism evidence="1 2">
    <name type="scientific">Silvimonas terrae</name>
    <dbReference type="NCBI Taxonomy" id="300266"/>
    <lineage>
        <taxon>Bacteria</taxon>
        <taxon>Pseudomonadati</taxon>
        <taxon>Pseudomonadota</taxon>
        <taxon>Betaproteobacteria</taxon>
        <taxon>Neisseriales</taxon>
        <taxon>Chitinibacteraceae</taxon>
        <taxon>Silvimonas</taxon>
    </lineage>
</organism>
<dbReference type="RefSeq" id="WP_184102399.1">
    <property type="nucleotide sequence ID" value="NZ_JACHHN010000008.1"/>
</dbReference>
<accession>A0A840RKI6</accession>
<dbReference type="AlphaFoldDB" id="A0A840RKI6"/>